<gene>
    <name evidence="2" type="ORF">HINF_LOCUS35865</name>
    <name evidence="1" type="ORF">HINF_LOCUS54479</name>
</gene>
<evidence type="ECO:0000313" key="1">
    <source>
        <dbReference type="EMBL" id="CAI9966834.1"/>
    </source>
</evidence>
<reference evidence="1" key="1">
    <citation type="submission" date="2023-06" db="EMBL/GenBank/DDBJ databases">
        <authorList>
            <person name="Kurt Z."/>
        </authorList>
    </citation>
    <scope>NUCLEOTIDE SEQUENCE</scope>
</reference>
<dbReference type="AlphaFoldDB" id="A0AA86UT09"/>
<protein>
    <submittedName>
        <fullName evidence="2">Hypothetical_protein</fullName>
    </submittedName>
</protein>
<accession>A0AA86UT09</accession>
<comment type="caution">
    <text evidence="1">The sequence shown here is derived from an EMBL/GenBank/DDBJ whole genome shotgun (WGS) entry which is preliminary data.</text>
</comment>
<dbReference type="Proteomes" id="UP001642409">
    <property type="component" value="Unassembled WGS sequence"/>
</dbReference>
<keyword evidence="3" id="KW-1185">Reference proteome</keyword>
<reference evidence="2 3" key="2">
    <citation type="submission" date="2024-07" db="EMBL/GenBank/DDBJ databases">
        <authorList>
            <person name="Akdeniz Z."/>
        </authorList>
    </citation>
    <scope>NUCLEOTIDE SEQUENCE [LARGE SCALE GENOMIC DNA]</scope>
</reference>
<evidence type="ECO:0000313" key="3">
    <source>
        <dbReference type="Proteomes" id="UP001642409"/>
    </source>
</evidence>
<proteinExistence type="predicted"/>
<sequence length="183" mass="20527">MRLSQIGCRRQNPPVQSAELPSRIGMAKGLVQLGLVQLGACHQRTPRLESGNRISIASLEAQMVRPMWIPVYIGLHKVAALRTWMIVPKSLVALTAEVRLTYIGVSKTNVHSRGLTVPVKKTELVQTIVKWQIKYLTQKILDMQLSQSIDSDRVQKLILKNTCNDQIQSIFLEAPNLAEFSCQ</sequence>
<dbReference type="EMBL" id="CAXDID020000130">
    <property type="protein sequence ID" value="CAL6035297.1"/>
    <property type="molecule type" value="Genomic_DNA"/>
</dbReference>
<dbReference type="EMBL" id="CATOUU010001009">
    <property type="protein sequence ID" value="CAI9966834.1"/>
    <property type="molecule type" value="Genomic_DNA"/>
</dbReference>
<organism evidence="1">
    <name type="scientific">Hexamita inflata</name>
    <dbReference type="NCBI Taxonomy" id="28002"/>
    <lineage>
        <taxon>Eukaryota</taxon>
        <taxon>Metamonada</taxon>
        <taxon>Diplomonadida</taxon>
        <taxon>Hexamitidae</taxon>
        <taxon>Hexamitinae</taxon>
        <taxon>Hexamita</taxon>
    </lineage>
</organism>
<evidence type="ECO:0000313" key="2">
    <source>
        <dbReference type="EMBL" id="CAL6035297.1"/>
    </source>
</evidence>
<name>A0AA86UT09_9EUKA</name>